<keyword evidence="6 7" id="KW-0472">Membrane</keyword>
<feature type="transmembrane region" description="Helical" evidence="7">
    <location>
        <begin position="20"/>
        <end position="39"/>
    </location>
</feature>
<comment type="subcellular location">
    <subcellularLocation>
        <location evidence="1">Cell membrane</location>
        <topology evidence="1">Multi-pass membrane protein</topology>
    </subcellularLocation>
</comment>
<evidence type="ECO:0000256" key="6">
    <source>
        <dbReference type="ARBA" id="ARBA00023136"/>
    </source>
</evidence>
<feature type="transmembrane region" description="Helical" evidence="7">
    <location>
        <begin position="81"/>
        <end position="103"/>
    </location>
</feature>
<keyword evidence="4 7" id="KW-0812">Transmembrane</keyword>
<feature type="domain" description="EamA" evidence="8">
    <location>
        <begin position="24"/>
        <end position="150"/>
    </location>
</feature>
<dbReference type="SUPFAM" id="SSF103481">
    <property type="entry name" value="Multidrug resistance efflux transporter EmrE"/>
    <property type="match status" value="2"/>
</dbReference>
<dbReference type="KEGG" id="lfe:LAF_1395"/>
<feature type="transmembrane region" description="Helical" evidence="7">
    <location>
        <begin position="159"/>
        <end position="180"/>
    </location>
</feature>
<reference evidence="9 10" key="1">
    <citation type="journal article" date="2008" name="DNA Res.">
        <title>Comparative genome analysis of Lactobacillus reuteri and Lactobacillus fermentum reveal a genomic island for reuterin and cobalamin production.</title>
        <authorList>
            <person name="Morita H."/>
            <person name="Toh H."/>
            <person name="Fukuda S."/>
            <person name="Horikawa H."/>
            <person name="Oshima K."/>
            <person name="Suzuki T."/>
            <person name="Murakami M."/>
            <person name="Hisamatsu S."/>
            <person name="Kato Y."/>
            <person name="Takizawa T."/>
            <person name="Fukuoka H."/>
            <person name="Yoshimura T."/>
            <person name="Itoh K."/>
            <person name="O'Sullivan D.J."/>
            <person name="McKay L.L."/>
            <person name="Ohno H."/>
            <person name="Kikuchi J."/>
            <person name="Masaoka T."/>
            <person name="Hattori M."/>
        </authorList>
    </citation>
    <scope>NUCLEOTIDE SEQUENCE [LARGE SCALE GENOMIC DNA]</scope>
    <source>
        <strain evidence="10">NBRC 3956 / LMG 18251</strain>
    </source>
</reference>
<feature type="transmembrane region" description="Helical" evidence="7">
    <location>
        <begin position="280"/>
        <end position="300"/>
    </location>
</feature>
<dbReference type="PANTHER" id="PTHR42920:SF5">
    <property type="entry name" value="EAMA DOMAIN-CONTAINING PROTEIN"/>
    <property type="match status" value="1"/>
</dbReference>
<dbReference type="InterPro" id="IPR000620">
    <property type="entry name" value="EamA_dom"/>
</dbReference>
<evidence type="ECO:0000256" key="4">
    <source>
        <dbReference type="ARBA" id="ARBA00022692"/>
    </source>
</evidence>
<sequence>MRPSTRLPGATMSIKHPRLVGNTILWVVAAIWGSSYVLMKMVTNAQMPAGMINGWRGLIAASFVGLIFFKKLRHMSAHDVHVGIVAGIINYIAFQCGTIGLFYTTPANNAFLTATYVAMVPFLAWLGHQRPRRQDFWAVGVAIIGMVILTRLVQTGFALHFGDLIVLVAAFFYAIQILYYGGAATKVSPWVMVFWVSLLQGIGGMSYSVLFERSQWPGIEWGRALPPLLTVALLVTLMTQLLQIYAQRLTSATTAGMIMMTESLFSSLFSVLLGFDRLTWSLLIGGGLLVVANLISQINFSRFSH</sequence>
<evidence type="ECO:0000256" key="2">
    <source>
        <dbReference type="ARBA" id="ARBA00007362"/>
    </source>
</evidence>
<name>A0ABF7R3U5_LIMF3</name>
<evidence type="ECO:0000256" key="3">
    <source>
        <dbReference type="ARBA" id="ARBA00022475"/>
    </source>
</evidence>
<dbReference type="AlphaFoldDB" id="A0ABF7R3U5"/>
<evidence type="ECO:0000259" key="8">
    <source>
        <dbReference type="Pfam" id="PF00892"/>
    </source>
</evidence>
<evidence type="ECO:0000313" key="10">
    <source>
        <dbReference type="Proteomes" id="UP000001697"/>
    </source>
</evidence>
<proteinExistence type="inferred from homology"/>
<feature type="transmembrane region" description="Helical" evidence="7">
    <location>
        <begin position="254"/>
        <end position="274"/>
    </location>
</feature>
<keyword evidence="10" id="KW-1185">Reference proteome</keyword>
<comment type="similarity">
    <text evidence="2">Belongs to the EamA transporter family.</text>
</comment>
<feature type="transmembrane region" description="Helical" evidence="7">
    <location>
        <begin position="109"/>
        <end position="127"/>
    </location>
</feature>
<keyword evidence="5 7" id="KW-1133">Transmembrane helix</keyword>
<dbReference type="InterPro" id="IPR051258">
    <property type="entry name" value="Diverse_Substrate_Transporter"/>
</dbReference>
<dbReference type="Pfam" id="PF00892">
    <property type="entry name" value="EamA"/>
    <property type="match status" value="2"/>
</dbReference>
<feature type="domain" description="EamA" evidence="8">
    <location>
        <begin position="161"/>
        <end position="292"/>
    </location>
</feature>
<protein>
    <recommendedName>
        <fullName evidence="8">EamA domain-containing protein</fullName>
    </recommendedName>
</protein>
<dbReference type="EMBL" id="AP008937">
    <property type="protein sequence ID" value="BAG27731.1"/>
    <property type="molecule type" value="Genomic_DNA"/>
</dbReference>
<feature type="transmembrane region" description="Helical" evidence="7">
    <location>
        <begin position="136"/>
        <end position="153"/>
    </location>
</feature>
<evidence type="ECO:0000256" key="1">
    <source>
        <dbReference type="ARBA" id="ARBA00004651"/>
    </source>
</evidence>
<evidence type="ECO:0000313" key="9">
    <source>
        <dbReference type="EMBL" id="BAG27731.1"/>
    </source>
</evidence>
<gene>
    <name evidence="9" type="ordered locus">LAF_1395</name>
</gene>
<dbReference type="Proteomes" id="UP000001697">
    <property type="component" value="Chromosome"/>
</dbReference>
<feature type="transmembrane region" description="Helical" evidence="7">
    <location>
        <begin position="192"/>
        <end position="211"/>
    </location>
</feature>
<feature type="transmembrane region" description="Helical" evidence="7">
    <location>
        <begin position="51"/>
        <end position="69"/>
    </location>
</feature>
<dbReference type="InterPro" id="IPR037185">
    <property type="entry name" value="EmrE-like"/>
</dbReference>
<evidence type="ECO:0000256" key="7">
    <source>
        <dbReference type="SAM" id="Phobius"/>
    </source>
</evidence>
<feature type="transmembrane region" description="Helical" evidence="7">
    <location>
        <begin position="223"/>
        <end position="242"/>
    </location>
</feature>
<evidence type="ECO:0000256" key="5">
    <source>
        <dbReference type="ARBA" id="ARBA00022989"/>
    </source>
</evidence>
<organism evidence="9 10">
    <name type="scientific">Limosilactobacillus fermentum (strain NBRC 3956 / LMG 18251)</name>
    <name type="common">Lactobacillus fermentum</name>
    <dbReference type="NCBI Taxonomy" id="334390"/>
    <lineage>
        <taxon>Bacteria</taxon>
        <taxon>Bacillati</taxon>
        <taxon>Bacillota</taxon>
        <taxon>Bacilli</taxon>
        <taxon>Lactobacillales</taxon>
        <taxon>Lactobacillaceae</taxon>
        <taxon>Limosilactobacillus</taxon>
    </lineage>
</organism>
<dbReference type="PANTHER" id="PTHR42920">
    <property type="entry name" value="OS03G0707200 PROTEIN-RELATED"/>
    <property type="match status" value="1"/>
</dbReference>
<keyword evidence="3" id="KW-1003">Cell membrane</keyword>
<accession>A0ABF7R3U5</accession>
<dbReference type="GO" id="GO:0005886">
    <property type="term" value="C:plasma membrane"/>
    <property type="evidence" value="ECO:0007669"/>
    <property type="project" value="UniProtKB-SubCell"/>
</dbReference>